<reference evidence="3" key="2">
    <citation type="submission" date="2022-05" db="EMBL/GenBank/DDBJ databases">
        <title>Megaplasmid of Vibrio parahaemolyticus.</title>
        <authorList>
            <person name="Strauch E."/>
            <person name="Borowiak M."/>
        </authorList>
    </citation>
    <scope>NUCLEOTIDE SEQUENCE</scope>
    <source>
        <strain evidence="3">16-VB00198</strain>
    </source>
</reference>
<dbReference type="EMBL" id="CP097356">
    <property type="protein sequence ID" value="UYV28157.1"/>
    <property type="molecule type" value="Genomic_DNA"/>
</dbReference>
<dbReference type="PANTHER" id="PTHR31435:SF9">
    <property type="entry name" value="PROTEIN NATD1"/>
    <property type="match status" value="1"/>
</dbReference>
<dbReference type="EMBL" id="LHQV01000020">
    <property type="protein sequence ID" value="OQJ97154.1"/>
    <property type="molecule type" value="Genomic_DNA"/>
</dbReference>
<dbReference type="Gene3D" id="3.40.630.30">
    <property type="match status" value="1"/>
</dbReference>
<dbReference type="InterPro" id="IPR045057">
    <property type="entry name" value="Gcn5-rel_NAT"/>
</dbReference>
<evidence type="ECO:0000313" key="2">
    <source>
        <dbReference type="EMBL" id="OQJ97154.1"/>
    </source>
</evidence>
<evidence type="ECO:0000259" key="1">
    <source>
        <dbReference type="PROSITE" id="PS51729"/>
    </source>
</evidence>
<dbReference type="PROSITE" id="PS51729">
    <property type="entry name" value="GNAT_YJDJ"/>
    <property type="match status" value="1"/>
</dbReference>
<dbReference type="RefSeq" id="WP_005478017.1">
    <property type="nucleotide sequence ID" value="NZ_CAJDZF010000010.1"/>
</dbReference>
<dbReference type="SUPFAM" id="SSF55729">
    <property type="entry name" value="Acyl-CoA N-acyltransferases (Nat)"/>
    <property type="match status" value="1"/>
</dbReference>
<organism evidence="3 5">
    <name type="scientific">Vibrio parahaemolyticus</name>
    <dbReference type="NCBI Taxonomy" id="670"/>
    <lineage>
        <taxon>Bacteria</taxon>
        <taxon>Pseudomonadati</taxon>
        <taxon>Pseudomonadota</taxon>
        <taxon>Gammaproteobacteria</taxon>
        <taxon>Vibrionales</taxon>
        <taxon>Vibrionaceae</taxon>
        <taxon>Vibrio</taxon>
    </lineage>
</organism>
<name>A0A072LQA2_VIBPH</name>
<dbReference type="GeneID" id="1192185"/>
<dbReference type="Proteomes" id="UP000191946">
    <property type="component" value="Unassembled WGS sequence"/>
</dbReference>
<dbReference type="CDD" id="cd04301">
    <property type="entry name" value="NAT_SF"/>
    <property type="match status" value="1"/>
</dbReference>
<evidence type="ECO:0000313" key="4">
    <source>
        <dbReference type="Proteomes" id="UP000191946"/>
    </source>
</evidence>
<dbReference type="PANTHER" id="PTHR31435">
    <property type="entry name" value="PROTEIN NATD1"/>
    <property type="match status" value="1"/>
</dbReference>
<reference evidence="2 4" key="1">
    <citation type="submission" date="2015-08" db="EMBL/GenBank/DDBJ databases">
        <title>Draft Genome Sequences of Vibrio parahaemolyticus Strains.</title>
        <authorList>
            <person name="Gonzalez-Escalona N."/>
            <person name="DePaola A."/>
        </authorList>
    </citation>
    <scope>NUCLEOTIDE SEQUENCE [LARGE SCALE GENOMIC DNA]</scope>
    <source>
        <strain evidence="2 4">CFSAN001621</strain>
    </source>
</reference>
<protein>
    <submittedName>
        <fullName evidence="2 3">Acetyltransferase</fullName>
    </submittedName>
</protein>
<dbReference type="InterPro" id="IPR031165">
    <property type="entry name" value="GNAT_YJDJ"/>
</dbReference>
<sequence length="91" mass="10471">MHKVIHDTESGLFWVDLEQDFQAKVVYELKNDVMHITSTVVPEELRGKGYGKVMMEAVLPEIEALGYKIEPVCPYVAHYINRNQAWSHLLA</sequence>
<gene>
    <name evidence="2" type="ORF">AKG60_19970</name>
    <name evidence="3" type="ORF">M5598_20765</name>
</gene>
<dbReference type="OrthoDB" id="9813275at2"/>
<dbReference type="AlphaFoldDB" id="A0A072LQA2"/>
<proteinExistence type="predicted"/>
<evidence type="ECO:0000313" key="3">
    <source>
        <dbReference type="EMBL" id="UYV28157.1"/>
    </source>
</evidence>
<accession>A0A072LQA2</accession>
<dbReference type="SMR" id="A0A072LQA2"/>
<dbReference type="OMA" id="CSYVVHY"/>
<keyword evidence="4" id="KW-1185">Reference proteome</keyword>
<feature type="domain" description="N-acetyltransferase" evidence="1">
    <location>
        <begin position="5"/>
        <end position="91"/>
    </location>
</feature>
<dbReference type="InterPro" id="IPR016181">
    <property type="entry name" value="Acyl_CoA_acyltransferase"/>
</dbReference>
<dbReference type="Pfam" id="PF14542">
    <property type="entry name" value="Acetyltransf_CG"/>
    <property type="match status" value="1"/>
</dbReference>
<evidence type="ECO:0000313" key="5">
    <source>
        <dbReference type="Proteomes" id="UP001163036"/>
    </source>
</evidence>
<dbReference type="Proteomes" id="UP001163036">
    <property type="component" value="Chromosome 2"/>
</dbReference>